<feature type="compositionally biased region" description="Low complexity" evidence="1">
    <location>
        <begin position="48"/>
        <end position="76"/>
    </location>
</feature>
<accession>A0A1H6XVL6</accession>
<feature type="compositionally biased region" description="Basic and acidic residues" evidence="1">
    <location>
        <begin position="91"/>
        <end position="103"/>
    </location>
</feature>
<dbReference type="Proteomes" id="UP000198888">
    <property type="component" value="Unassembled WGS sequence"/>
</dbReference>
<name>A0A1H6XVL6_9EURY</name>
<reference evidence="2 3" key="1">
    <citation type="submission" date="2016-10" db="EMBL/GenBank/DDBJ databases">
        <authorList>
            <person name="de Groot N.N."/>
        </authorList>
    </citation>
    <scope>NUCLEOTIDE SEQUENCE [LARGE SCALE GENOMIC DNA]</scope>
    <source>
        <strain evidence="2 3">DSM 22187</strain>
    </source>
</reference>
<keyword evidence="3" id="KW-1185">Reference proteome</keyword>
<feature type="region of interest" description="Disordered" evidence="1">
    <location>
        <begin position="24"/>
        <end position="161"/>
    </location>
</feature>
<dbReference type="KEGG" id="hae:halTADL_1592"/>
<evidence type="ECO:0000256" key="1">
    <source>
        <dbReference type="SAM" id="MobiDB-lite"/>
    </source>
</evidence>
<gene>
    <name evidence="2" type="ORF">SAMN05444271_1491</name>
</gene>
<feature type="region of interest" description="Disordered" evidence="1">
    <location>
        <begin position="225"/>
        <end position="271"/>
    </location>
</feature>
<sequence length="271" mass="29464">MDTEGVPILGLLRSLEPRYPTALVSQIRDKHNRPTDTAGPAESSQNLSGSVNTTTTSSTTVVVGSSTNPTENSSPHSPTPTPNKPHLRVMRIHESKGVSRHTDCPYGTTGNSPIVGATNPTVPPTRSRPKWLYHNPEKNSREGGPTAQSHTTTNYGSNHGDLPTLTPSIEWSAIETRLQVRYNSHRITCCPNGPQLGCLPTEPTPEPLRTPCLEILIGRDSSVVRPTKLSNQPPEPIRVVGPLLDTHNRRPFESPLGPRTTPNCRGHCSRQ</sequence>
<evidence type="ECO:0000313" key="2">
    <source>
        <dbReference type="EMBL" id="SEJ33071.1"/>
    </source>
</evidence>
<protein>
    <submittedName>
        <fullName evidence="2">Uncharacterized protein</fullName>
    </submittedName>
</protein>
<proteinExistence type="predicted"/>
<dbReference type="EMBL" id="FNYR01000049">
    <property type="protein sequence ID" value="SEJ33071.1"/>
    <property type="molecule type" value="Genomic_DNA"/>
</dbReference>
<organism evidence="2 3">
    <name type="scientific">Halohasta litchfieldiae</name>
    <dbReference type="NCBI Taxonomy" id="1073996"/>
    <lineage>
        <taxon>Archaea</taxon>
        <taxon>Methanobacteriati</taxon>
        <taxon>Methanobacteriota</taxon>
        <taxon>Stenosarchaea group</taxon>
        <taxon>Halobacteria</taxon>
        <taxon>Halobacteriales</taxon>
        <taxon>Haloferacaceae</taxon>
        <taxon>Halohasta</taxon>
    </lineage>
</organism>
<feature type="compositionally biased region" description="Polar residues" evidence="1">
    <location>
        <begin position="146"/>
        <end position="157"/>
    </location>
</feature>
<accession>A0A2H4Q1X2</accession>
<dbReference type="AlphaFoldDB" id="A0A1H6XVL6"/>
<evidence type="ECO:0000313" key="3">
    <source>
        <dbReference type="Proteomes" id="UP000198888"/>
    </source>
</evidence>